<organism evidence="1 2">
    <name type="scientific">Riccia fluitans</name>
    <dbReference type="NCBI Taxonomy" id="41844"/>
    <lineage>
        <taxon>Eukaryota</taxon>
        <taxon>Viridiplantae</taxon>
        <taxon>Streptophyta</taxon>
        <taxon>Embryophyta</taxon>
        <taxon>Marchantiophyta</taxon>
        <taxon>Marchantiopsida</taxon>
        <taxon>Marchantiidae</taxon>
        <taxon>Marchantiales</taxon>
        <taxon>Ricciaceae</taxon>
        <taxon>Riccia</taxon>
    </lineage>
</organism>
<protein>
    <recommendedName>
        <fullName evidence="3">Ribosomal protein L2</fullName>
    </recommendedName>
</protein>
<dbReference type="Proteomes" id="UP001605036">
    <property type="component" value="Unassembled WGS sequence"/>
</dbReference>
<evidence type="ECO:0000313" key="2">
    <source>
        <dbReference type="Proteomes" id="UP001605036"/>
    </source>
</evidence>
<reference evidence="1 2" key="1">
    <citation type="submission" date="2024-09" db="EMBL/GenBank/DDBJ databases">
        <title>Chromosome-scale assembly of Riccia fluitans.</title>
        <authorList>
            <person name="Paukszto L."/>
            <person name="Sawicki J."/>
            <person name="Karawczyk K."/>
            <person name="Piernik-Szablinska J."/>
            <person name="Szczecinska M."/>
            <person name="Mazdziarz M."/>
        </authorList>
    </citation>
    <scope>NUCLEOTIDE SEQUENCE [LARGE SCALE GENOMIC DNA]</scope>
    <source>
        <strain evidence="1">Rf_01</strain>
        <tissue evidence="1">Aerial parts of the thallus</tissue>
    </source>
</reference>
<proteinExistence type="predicted"/>
<dbReference type="EMBL" id="JBHFFA010000002">
    <property type="protein sequence ID" value="KAL2644552.1"/>
    <property type="molecule type" value="Genomic_DNA"/>
</dbReference>
<comment type="caution">
    <text evidence="1">The sequence shown here is derived from an EMBL/GenBank/DDBJ whole genome shotgun (WGS) entry which is preliminary data.</text>
</comment>
<gene>
    <name evidence="1" type="ORF">R1flu_012139</name>
</gene>
<dbReference type="AlphaFoldDB" id="A0ABD1ZDW4"/>
<sequence>MSRRKNPTGRYLLRAPSSPGKGYYVRHSNRLVSSQASILECFRQPSGDSNTPQQASLPLSVQVGRNPGWGLVEKLSITRRSGSFTGSVKSGQE</sequence>
<evidence type="ECO:0008006" key="3">
    <source>
        <dbReference type="Google" id="ProtNLM"/>
    </source>
</evidence>
<evidence type="ECO:0000313" key="1">
    <source>
        <dbReference type="EMBL" id="KAL2644552.1"/>
    </source>
</evidence>
<keyword evidence="2" id="KW-1185">Reference proteome</keyword>
<accession>A0ABD1ZDW4</accession>
<name>A0ABD1ZDW4_9MARC</name>